<dbReference type="AlphaFoldDB" id="A0ABC9VGX7"/>
<evidence type="ECO:0000256" key="1">
    <source>
        <dbReference type="SAM" id="MobiDB-lite"/>
    </source>
</evidence>
<proteinExistence type="predicted"/>
<organism evidence="2 3">
    <name type="scientific">Parageobacillus genomosp. 1</name>
    <dbReference type="NCBI Taxonomy" id="1295642"/>
    <lineage>
        <taxon>Bacteria</taxon>
        <taxon>Bacillati</taxon>
        <taxon>Bacillota</taxon>
        <taxon>Bacilli</taxon>
        <taxon>Bacillales</taxon>
        <taxon>Anoxybacillaceae</taxon>
        <taxon>Parageobacillus</taxon>
    </lineage>
</organism>
<dbReference type="Proteomes" id="UP000023566">
    <property type="component" value="Chromosome"/>
</dbReference>
<sequence length="107" mass="12315">MIWSIHNFNLCLAKFQIKFCVRFQNKKKALQHFVCRGPLHLLSPAHRKGKQMKGKEKGEEKPEEELMGKRKSSPWLATTSAWMLSLLIMDSLPISIHATMKNSPVLL</sequence>
<protein>
    <submittedName>
        <fullName evidence="2">Uncharacterized protein</fullName>
    </submittedName>
</protein>
<feature type="region of interest" description="Disordered" evidence="1">
    <location>
        <begin position="46"/>
        <end position="72"/>
    </location>
</feature>
<keyword evidence="3" id="KW-1185">Reference proteome</keyword>
<comment type="caution">
    <text evidence="2">The sequence shown here is derived from an EMBL/GenBank/DDBJ whole genome shotgun (WGS) entry which is preliminary data.</text>
</comment>
<reference evidence="2 3" key="1">
    <citation type="journal article" date="2014" name="Appl. Microbiol. Biotechnol.">
        <title>Transformable facultative thermophile Geobacillus stearothermophilus NUB3621 as a host strain for metabolic engineering.</title>
        <authorList>
            <person name="Blanchard K."/>
            <person name="Robic S."/>
            <person name="Matsumura I."/>
        </authorList>
    </citation>
    <scope>NUCLEOTIDE SEQUENCE [LARGE SCALE GENOMIC DNA]</scope>
    <source>
        <strain evidence="2 3">NUB3621</strain>
    </source>
</reference>
<evidence type="ECO:0000313" key="3">
    <source>
        <dbReference type="Proteomes" id="UP000023566"/>
    </source>
</evidence>
<dbReference type="EMBL" id="AOTZ01000003">
    <property type="protein sequence ID" value="EZP77926.1"/>
    <property type="molecule type" value="Genomic_DNA"/>
</dbReference>
<name>A0ABC9VGX7_9BACL</name>
<evidence type="ECO:0000313" key="2">
    <source>
        <dbReference type="EMBL" id="EZP77926.1"/>
    </source>
</evidence>
<accession>A0ABC9VGX7</accession>
<gene>
    <name evidence="2" type="ORF">H839_04289</name>
</gene>
<feature type="compositionally biased region" description="Basic and acidic residues" evidence="1">
    <location>
        <begin position="53"/>
        <end position="68"/>
    </location>
</feature>